<dbReference type="GO" id="GO:0030979">
    <property type="term" value="P:alpha-glucan biosynthetic process"/>
    <property type="evidence" value="ECO:0007669"/>
    <property type="project" value="UniProtKB-UniRule"/>
</dbReference>
<gene>
    <name evidence="6" type="primary">glgE</name>
    <name evidence="8" type="ORF">Y981_03040</name>
</gene>
<protein>
    <recommendedName>
        <fullName evidence="6">Alpha-1,4-glucan:maltose-1-phosphate maltosyltransferase</fullName>
        <shortName evidence="6">GMPMT</shortName>
        <ecNumber evidence="6">2.4.99.16</ecNumber>
    </recommendedName>
    <alternativeName>
        <fullName evidence="6">(1-&gt;4)-alpha-D-glucan:maltose-1-phosphate alpha-D-maltosyltransferase</fullName>
    </alternativeName>
</protein>
<evidence type="ECO:0000256" key="3">
    <source>
        <dbReference type="ARBA" id="ARBA00022679"/>
    </source>
</evidence>
<dbReference type="Pfam" id="PF21702">
    <property type="entry name" value="GLGE_C"/>
    <property type="match status" value="1"/>
</dbReference>
<dbReference type="SUPFAM" id="SSF51445">
    <property type="entry name" value="(Trans)glycosidases"/>
    <property type="match status" value="1"/>
</dbReference>
<keyword evidence="2 6" id="KW-0328">Glycosyltransferase</keyword>
<feature type="binding site" evidence="6">
    <location>
        <position position="359"/>
    </location>
    <ligand>
        <name>alpha-maltose 1-phosphate</name>
        <dbReference type="ChEBI" id="CHEBI:63576"/>
    </ligand>
</feature>
<comment type="subunit">
    <text evidence="1 6">Homodimer.</text>
</comment>
<keyword evidence="9" id="KW-1185">Reference proteome</keyword>
<dbReference type="InterPro" id="IPR017853">
    <property type="entry name" value="GH"/>
</dbReference>
<evidence type="ECO:0000256" key="6">
    <source>
        <dbReference type="HAMAP-Rule" id="MF_02124"/>
    </source>
</evidence>
<feature type="active site" description="Nucleophile" evidence="6">
    <location>
        <position position="395"/>
    </location>
</feature>
<feature type="binding site" evidence="6">
    <location>
        <position position="324"/>
    </location>
    <ligand>
        <name>alpha-maltose 1-phosphate</name>
        <dbReference type="ChEBI" id="CHEBI:63576"/>
    </ligand>
</feature>
<feature type="binding site" evidence="6">
    <location>
        <begin position="537"/>
        <end position="538"/>
    </location>
    <ligand>
        <name>alpha-maltose 1-phosphate</name>
        <dbReference type="ChEBI" id="CHEBI:63576"/>
    </ligand>
</feature>
<dbReference type="InterPro" id="IPR049171">
    <property type="entry name" value="GLGE_C"/>
</dbReference>
<dbReference type="RefSeq" id="WP_051613765.1">
    <property type="nucleotide sequence ID" value="NZ_CP007243.1"/>
</dbReference>
<dbReference type="CDD" id="cd11344">
    <property type="entry name" value="AmyAc_GlgE_like"/>
    <property type="match status" value="1"/>
</dbReference>
<dbReference type="InterPro" id="IPR021828">
    <property type="entry name" value="GlgE_dom_N/S"/>
</dbReference>
<dbReference type="Gene3D" id="1.20.58.80">
    <property type="entry name" value="Phosphotransferase system, lactose/cellobiose-type IIA subunit"/>
    <property type="match status" value="1"/>
</dbReference>
<dbReference type="SMART" id="SM00642">
    <property type="entry name" value="Aamy"/>
    <property type="match status" value="1"/>
</dbReference>
<evidence type="ECO:0000256" key="4">
    <source>
        <dbReference type="ARBA" id="ARBA00023277"/>
    </source>
</evidence>
<dbReference type="GO" id="GO:0004553">
    <property type="term" value="F:hydrolase activity, hydrolyzing O-glycosyl compounds"/>
    <property type="evidence" value="ECO:0007669"/>
    <property type="project" value="InterPro"/>
</dbReference>
<evidence type="ECO:0000313" key="9">
    <source>
        <dbReference type="Proteomes" id="UP000027059"/>
    </source>
</evidence>
<dbReference type="InterPro" id="IPR006047">
    <property type="entry name" value="GH13_cat_dom"/>
</dbReference>
<dbReference type="Proteomes" id="UP000027059">
    <property type="component" value="Chromosome"/>
</dbReference>
<comment type="catalytic activity">
    <reaction evidence="5 6">
        <text>alpha-maltose 1-phosphate + [(1-&gt;4)-alpha-D-glucosyl](n) = [(1-&gt;4)-alpha-D-glucosyl](n+2) + phosphate</text>
        <dbReference type="Rhea" id="RHEA:42692"/>
        <dbReference type="Rhea" id="RHEA-COMP:9584"/>
        <dbReference type="Rhea" id="RHEA-COMP:10183"/>
        <dbReference type="ChEBI" id="CHEBI:15444"/>
        <dbReference type="ChEBI" id="CHEBI:43474"/>
        <dbReference type="ChEBI" id="CHEBI:63576"/>
        <dbReference type="EC" id="2.4.99.16"/>
    </reaction>
</comment>
<dbReference type="EC" id="2.4.99.16" evidence="6"/>
<dbReference type="Gene3D" id="2.60.40.1180">
    <property type="entry name" value="Golgi alpha-mannosidase II"/>
    <property type="match status" value="1"/>
</dbReference>
<dbReference type="KEGG" id="lfp:Y981_03040"/>
<proteinExistence type="inferred from homology"/>
<feature type="binding site" evidence="6">
    <location>
        <position position="396"/>
    </location>
    <ligand>
        <name>alpha-maltose 1-phosphate</name>
        <dbReference type="ChEBI" id="CHEBI:63576"/>
    </ligand>
</feature>
<dbReference type="InterPro" id="IPR026585">
    <property type="entry name" value="GlgE"/>
</dbReference>
<feature type="domain" description="Glycosyl hydrolase family 13 catalytic" evidence="7">
    <location>
        <begin position="212"/>
        <end position="562"/>
    </location>
</feature>
<reference evidence="8 9" key="2">
    <citation type="journal article" date="2015" name="Biomed. Res. Int.">
        <title>Effects of Arsenite Resistance on the Growth and Functional Gene Expression of Leptospirillum ferriphilum and Acidithiobacillus thiooxidans in Pure Culture and Coculture.</title>
        <authorList>
            <person name="Jiang H."/>
            <person name="Liang Y."/>
            <person name="Yin H."/>
            <person name="Xiao Y."/>
            <person name="Guo X."/>
            <person name="Xu Y."/>
            <person name="Hu Q."/>
            <person name="Liu H."/>
            <person name="Liu X."/>
        </authorList>
    </citation>
    <scope>NUCLEOTIDE SEQUENCE [LARGE SCALE GENOMIC DNA]</scope>
    <source>
        <strain evidence="8 9">YSK</strain>
    </source>
</reference>
<evidence type="ECO:0000313" key="8">
    <source>
        <dbReference type="EMBL" id="AIA30137.1"/>
    </source>
</evidence>
<feature type="active site" description="Proton donor" evidence="6">
    <location>
        <position position="424"/>
    </location>
</feature>
<keyword evidence="3 6" id="KW-0808">Transferase</keyword>
<comment type="function">
    <text evidence="6">Maltosyltransferase that uses maltose 1-phosphate (M1P) as the sugar donor to elongate linear or branched alpha-(1-&gt;4)-glucans. Is involved in a branched alpha-glucan biosynthetic pathway from trehalose, together with TreS, Mak and GlgB.</text>
</comment>
<feature type="site" description="Transition state stabilizer" evidence="6">
    <location>
        <position position="482"/>
    </location>
</feature>
<dbReference type="PANTHER" id="PTHR47786:SF2">
    <property type="entry name" value="GLYCOSYL HYDROLASE FAMILY 13 CATALYTIC DOMAIN-CONTAINING PROTEIN"/>
    <property type="match status" value="1"/>
</dbReference>
<dbReference type="GO" id="GO:0016758">
    <property type="term" value="F:hexosyltransferase activity"/>
    <property type="evidence" value="ECO:0007669"/>
    <property type="project" value="UniProtKB-UniRule"/>
</dbReference>
<comment type="similarity">
    <text evidence="6">Belongs to the glycosyl hydrolase 13 family. GlgE subfamily.</text>
</comment>
<evidence type="ECO:0000256" key="2">
    <source>
        <dbReference type="ARBA" id="ARBA00022676"/>
    </source>
</evidence>
<dbReference type="HAMAP" id="MF_02124">
    <property type="entry name" value="GlgE"/>
    <property type="match status" value="1"/>
</dbReference>
<evidence type="ECO:0000256" key="1">
    <source>
        <dbReference type="ARBA" id="ARBA00011738"/>
    </source>
</evidence>
<dbReference type="InterPro" id="IPR013783">
    <property type="entry name" value="Ig-like_fold"/>
</dbReference>
<dbReference type="EMBL" id="CP007243">
    <property type="protein sequence ID" value="AIA30137.1"/>
    <property type="molecule type" value="Genomic_DNA"/>
</dbReference>
<dbReference type="PANTHER" id="PTHR47786">
    <property type="entry name" value="ALPHA-1,4-GLUCAN:MALTOSE-1-PHOSPHATE MALTOSYLTRANSFERASE"/>
    <property type="match status" value="1"/>
</dbReference>
<reference evidence="9" key="1">
    <citation type="submission" date="2014-02" db="EMBL/GenBank/DDBJ databases">
        <title>Complete genome sequence and comparative genomic analysis of the nitrogen-fixing bacterium Leptospirillum ferriphilum YSK.</title>
        <authorList>
            <person name="Guo X."/>
            <person name="Yin H."/>
            <person name="Liang Y."/>
            <person name="Hu Q."/>
            <person name="Ma L."/>
            <person name="Xiao Y."/>
            <person name="Zhang X."/>
            <person name="Qiu G."/>
            <person name="Liu X."/>
        </authorList>
    </citation>
    <scope>NUCLEOTIDE SEQUENCE [LARGE SCALE GENOMIC DNA]</scope>
    <source>
        <strain evidence="9">YSK</strain>
    </source>
</reference>
<dbReference type="Gene3D" id="2.60.40.10">
    <property type="entry name" value="Immunoglobulins"/>
    <property type="match status" value="1"/>
</dbReference>
<dbReference type="OrthoDB" id="9805159at2"/>
<evidence type="ECO:0000259" key="7">
    <source>
        <dbReference type="SMART" id="SM00642"/>
    </source>
</evidence>
<dbReference type="Pfam" id="PF11896">
    <property type="entry name" value="GlgE_dom_N_S"/>
    <property type="match status" value="1"/>
</dbReference>
<name>A0A059XY34_9BACT</name>
<organism evidence="8 9">
    <name type="scientific">Leptospirillum ferriphilum YSK</name>
    <dbReference type="NCBI Taxonomy" id="1441628"/>
    <lineage>
        <taxon>Bacteria</taxon>
        <taxon>Pseudomonadati</taxon>
        <taxon>Nitrospirota</taxon>
        <taxon>Nitrospiria</taxon>
        <taxon>Nitrospirales</taxon>
        <taxon>Nitrospiraceae</taxon>
        <taxon>Leptospirillum</taxon>
    </lineage>
</organism>
<dbReference type="AlphaFoldDB" id="A0A059XY34"/>
<accession>A0A059XY34</accession>
<sequence length="663" mass="75674">MPKTHSPSKVRNGVSEGRRRVVVERLLPEVDGGVRPIRRIPGEPVEVLADVIVDGHEPLRVHLEYRPPGSVAWKSRPMEQDGNDRWRETLVFDRPGTALFRVRAWVDDVAHWQGGFSKKVEAGMTADFPLELAEGAKIIREHAGRAEDEAVRKDLLEWVSRWENRPDSPEAIRLSLDRAMGALAGGIPDPRFVTESPWEREVHIERERALRGAWYEFFPRSAGKIPGRHATLREAMERLPRIAAMGFDVVYLPPIHPIGESFRKGPNNTPDAGPDVPGSPWAIGSRAGGHTAIDPRLGTLEDFQAFLEKAGASGLEVAMDIAFQCSPDHPYVKDHPDWFRRRPDGSIHYAENPPKKYQDIYPFDFLTDDWENLWAELRNVVLFWVDKGIRIFRVDNPHTKPFAFWEWLIREVHQVNPEVVFLAEAFTRPKIMYHLAHVGFSQSYTFFTWKNTRSELVDYLTELTTPPVRDFFRPNLWPNTPDILHATLQKGGRPAFLLRLMLAATLSASYGIYGPAYEWCENVPVREGSEEYLNSEKYEIRHWEPEPDHSLSGVITRINRIRRENPALGWNHTLTFHPVDNDQILAFSKTDPGTGEWILGVVNLDPFHVQTGWLSFAPGGSGDLSVEDLMTGSVYHWSSGRHYIRLDPTDPNLLPFHILRRAS</sequence>
<dbReference type="Gene3D" id="3.20.20.80">
    <property type="entry name" value="Glycosidases"/>
    <property type="match status" value="1"/>
</dbReference>
<evidence type="ECO:0000256" key="5">
    <source>
        <dbReference type="ARBA" id="ARBA00048735"/>
    </source>
</evidence>
<feature type="binding site" evidence="6">
    <location>
        <position position="264"/>
    </location>
    <ligand>
        <name>alpha-maltose 1-phosphate</name>
        <dbReference type="ChEBI" id="CHEBI:63576"/>
    </ligand>
</feature>
<dbReference type="InterPro" id="IPR013780">
    <property type="entry name" value="Glyco_hydro_b"/>
</dbReference>
<dbReference type="HOGENOM" id="CLU_015798_0_0_0"/>
<keyword evidence="4 6" id="KW-0119">Carbohydrate metabolism</keyword>